<keyword evidence="3" id="KW-1185">Reference proteome</keyword>
<feature type="transmembrane region" description="Helical" evidence="1">
    <location>
        <begin position="44"/>
        <end position="61"/>
    </location>
</feature>
<feature type="transmembrane region" description="Helical" evidence="1">
    <location>
        <begin position="68"/>
        <end position="86"/>
    </location>
</feature>
<accession>A0ABS4AP55</accession>
<dbReference type="Proteomes" id="UP000680815">
    <property type="component" value="Unassembled WGS sequence"/>
</dbReference>
<evidence type="ECO:0000313" key="2">
    <source>
        <dbReference type="EMBL" id="MBP0462643.1"/>
    </source>
</evidence>
<feature type="transmembrane region" description="Helical" evidence="1">
    <location>
        <begin position="20"/>
        <end position="38"/>
    </location>
</feature>
<keyword evidence="1" id="KW-0812">Transmembrane</keyword>
<name>A0ABS4AP55_9PROT</name>
<organism evidence="2 3">
    <name type="scientific">Roseomonas nitratireducens</name>
    <dbReference type="NCBI Taxonomy" id="2820810"/>
    <lineage>
        <taxon>Bacteria</taxon>
        <taxon>Pseudomonadati</taxon>
        <taxon>Pseudomonadota</taxon>
        <taxon>Alphaproteobacteria</taxon>
        <taxon>Acetobacterales</taxon>
        <taxon>Roseomonadaceae</taxon>
        <taxon>Roseomonas</taxon>
    </lineage>
</organism>
<evidence type="ECO:0000313" key="3">
    <source>
        <dbReference type="Proteomes" id="UP000680815"/>
    </source>
</evidence>
<keyword evidence="1" id="KW-1133">Transmembrane helix</keyword>
<feature type="transmembrane region" description="Helical" evidence="1">
    <location>
        <begin position="106"/>
        <end position="125"/>
    </location>
</feature>
<keyword evidence="1" id="KW-0472">Membrane</keyword>
<comment type="caution">
    <text evidence="2">The sequence shown here is derived from an EMBL/GenBank/DDBJ whole genome shotgun (WGS) entry which is preliminary data.</text>
</comment>
<dbReference type="EMBL" id="JAGIYZ010000001">
    <property type="protein sequence ID" value="MBP0462643.1"/>
    <property type="molecule type" value="Genomic_DNA"/>
</dbReference>
<gene>
    <name evidence="2" type="ORF">J5Y09_01850</name>
</gene>
<dbReference type="RefSeq" id="WP_209350004.1">
    <property type="nucleotide sequence ID" value="NZ_JAGIYZ010000001.1"/>
</dbReference>
<proteinExistence type="predicted"/>
<evidence type="ECO:0000256" key="1">
    <source>
        <dbReference type="SAM" id="Phobius"/>
    </source>
</evidence>
<sequence length="138" mass="14082">MASPEETPEPGRAGEIRRMVGACLAGLVVALAASLVGGGGLPEALLIVVLVMLPVGVFALATRLPDRVLGAVVAVTLAGAALPMVLPADAMGSGPIDFSTLAERKGLLAYLGVLVVFLGLALEGLRRLARWERSRGSD</sequence>
<reference evidence="2 3" key="1">
    <citation type="submission" date="2021-03" db="EMBL/GenBank/DDBJ databases">
        <authorList>
            <person name="So Y."/>
        </authorList>
    </citation>
    <scope>NUCLEOTIDE SEQUENCE [LARGE SCALE GENOMIC DNA]</scope>
    <source>
        <strain evidence="2 3">PWR1</strain>
    </source>
</reference>
<protein>
    <submittedName>
        <fullName evidence="2">Uncharacterized protein</fullName>
    </submittedName>
</protein>